<evidence type="ECO:0000259" key="4">
    <source>
        <dbReference type="PROSITE" id="PS50043"/>
    </source>
</evidence>
<evidence type="ECO:0000256" key="3">
    <source>
        <dbReference type="PROSITE-ProRule" id="PRU00169"/>
    </source>
</evidence>
<dbReference type="InterPro" id="IPR058245">
    <property type="entry name" value="NreC/VraR/RcsB-like_REC"/>
</dbReference>
<dbReference type="Gene3D" id="3.40.50.2300">
    <property type="match status" value="1"/>
</dbReference>
<protein>
    <submittedName>
        <fullName evidence="6">DNA-binding response regulator, NarL/FixJ family, contains REC and HTH domains</fullName>
    </submittedName>
</protein>
<accession>A0A1G7HW15</accession>
<dbReference type="SMART" id="SM00448">
    <property type="entry name" value="REC"/>
    <property type="match status" value="1"/>
</dbReference>
<sequence length="219" mass="24389">METGPIRLLVVDDHTLFGESFVSSVLHEPDVTVVGHCATLAELHDALHEQDVDVVLLDYESGKKNQKELLEALSQLRLAARFLLVTRDMDVTELHDVLDVGVSGVVLKHGDPRHLLHAIRAVAEGNQWWDESALRQLPTPVRQSAEMHAPALTVRQQQILQHILDGLSNKEIGAELGVSETAVKASIQELFHKAGVRTRSQLVRVALEKHSEEWLKPRS</sequence>
<dbReference type="InterPro" id="IPR001789">
    <property type="entry name" value="Sig_transdc_resp-reg_receiver"/>
</dbReference>
<keyword evidence="2 6" id="KW-0238">DNA-binding</keyword>
<dbReference type="GO" id="GO:0006355">
    <property type="term" value="P:regulation of DNA-templated transcription"/>
    <property type="evidence" value="ECO:0007669"/>
    <property type="project" value="InterPro"/>
</dbReference>
<dbReference type="GO" id="GO:0000160">
    <property type="term" value="P:phosphorelay signal transduction system"/>
    <property type="evidence" value="ECO:0007669"/>
    <property type="project" value="InterPro"/>
</dbReference>
<dbReference type="SUPFAM" id="SSF52172">
    <property type="entry name" value="CheY-like"/>
    <property type="match status" value="1"/>
</dbReference>
<feature type="modified residue" description="4-aspartylphosphate" evidence="3">
    <location>
        <position position="58"/>
    </location>
</feature>
<dbReference type="InterPro" id="IPR051015">
    <property type="entry name" value="EvgA-like"/>
</dbReference>
<feature type="domain" description="Response regulatory" evidence="5">
    <location>
        <begin position="7"/>
        <end position="123"/>
    </location>
</feature>
<keyword evidence="7" id="KW-1185">Reference proteome</keyword>
<dbReference type="Proteomes" id="UP000182427">
    <property type="component" value="Chromosome I"/>
</dbReference>
<dbReference type="GO" id="GO:0003677">
    <property type="term" value="F:DNA binding"/>
    <property type="evidence" value="ECO:0007669"/>
    <property type="project" value="UniProtKB-KW"/>
</dbReference>
<evidence type="ECO:0000313" key="6">
    <source>
        <dbReference type="EMBL" id="SDF04446.1"/>
    </source>
</evidence>
<dbReference type="Pfam" id="PF00196">
    <property type="entry name" value="GerE"/>
    <property type="match status" value="1"/>
</dbReference>
<dbReference type="SMART" id="SM00421">
    <property type="entry name" value="HTH_LUXR"/>
    <property type="match status" value="1"/>
</dbReference>
<dbReference type="CDD" id="cd06170">
    <property type="entry name" value="LuxR_C_like"/>
    <property type="match status" value="1"/>
</dbReference>
<dbReference type="InterPro" id="IPR011006">
    <property type="entry name" value="CheY-like_superfamily"/>
</dbReference>
<dbReference type="EMBL" id="LT629690">
    <property type="protein sequence ID" value="SDF04446.1"/>
    <property type="molecule type" value="Genomic_DNA"/>
</dbReference>
<proteinExistence type="predicted"/>
<dbReference type="PROSITE" id="PS50043">
    <property type="entry name" value="HTH_LUXR_2"/>
    <property type="match status" value="1"/>
</dbReference>
<name>A0A1G7HW15_9BACT</name>
<dbReference type="AlphaFoldDB" id="A0A1G7HW15"/>
<organism evidence="6 7">
    <name type="scientific">Terriglobus roseus</name>
    <dbReference type="NCBI Taxonomy" id="392734"/>
    <lineage>
        <taxon>Bacteria</taxon>
        <taxon>Pseudomonadati</taxon>
        <taxon>Acidobacteriota</taxon>
        <taxon>Terriglobia</taxon>
        <taxon>Terriglobales</taxon>
        <taxon>Acidobacteriaceae</taxon>
        <taxon>Terriglobus</taxon>
    </lineage>
</organism>
<feature type="domain" description="HTH luxR-type" evidence="4">
    <location>
        <begin position="145"/>
        <end position="210"/>
    </location>
</feature>
<evidence type="ECO:0000256" key="1">
    <source>
        <dbReference type="ARBA" id="ARBA00022553"/>
    </source>
</evidence>
<dbReference type="InterPro" id="IPR016032">
    <property type="entry name" value="Sig_transdc_resp-reg_C-effctor"/>
</dbReference>
<dbReference type="PANTHER" id="PTHR45566:SF1">
    <property type="entry name" value="HTH-TYPE TRANSCRIPTIONAL REGULATOR YHJB-RELATED"/>
    <property type="match status" value="1"/>
</dbReference>
<reference evidence="6 7" key="1">
    <citation type="submission" date="2016-10" db="EMBL/GenBank/DDBJ databases">
        <authorList>
            <person name="de Groot N.N."/>
        </authorList>
    </citation>
    <scope>NUCLEOTIDE SEQUENCE [LARGE SCALE GENOMIC DNA]</scope>
    <source>
        <strain evidence="6 7">GAS232</strain>
    </source>
</reference>
<evidence type="ECO:0000313" key="7">
    <source>
        <dbReference type="Proteomes" id="UP000182427"/>
    </source>
</evidence>
<evidence type="ECO:0000259" key="5">
    <source>
        <dbReference type="PROSITE" id="PS50110"/>
    </source>
</evidence>
<dbReference type="SUPFAM" id="SSF46894">
    <property type="entry name" value="C-terminal effector domain of the bipartite response regulators"/>
    <property type="match status" value="1"/>
</dbReference>
<keyword evidence="1 3" id="KW-0597">Phosphoprotein</keyword>
<evidence type="ECO:0000256" key="2">
    <source>
        <dbReference type="ARBA" id="ARBA00023125"/>
    </source>
</evidence>
<dbReference type="InterPro" id="IPR000792">
    <property type="entry name" value="Tscrpt_reg_LuxR_C"/>
</dbReference>
<dbReference type="PRINTS" id="PR00038">
    <property type="entry name" value="HTHLUXR"/>
</dbReference>
<dbReference type="Pfam" id="PF00072">
    <property type="entry name" value="Response_reg"/>
    <property type="match status" value="1"/>
</dbReference>
<dbReference type="CDD" id="cd17535">
    <property type="entry name" value="REC_NarL-like"/>
    <property type="match status" value="1"/>
</dbReference>
<dbReference type="PROSITE" id="PS50110">
    <property type="entry name" value="RESPONSE_REGULATORY"/>
    <property type="match status" value="1"/>
</dbReference>
<dbReference type="PANTHER" id="PTHR45566">
    <property type="entry name" value="HTH-TYPE TRANSCRIPTIONAL REGULATOR YHJB-RELATED"/>
    <property type="match status" value="1"/>
</dbReference>
<gene>
    <name evidence="6" type="ORF">SAMN05444167_1226</name>
</gene>